<dbReference type="EMBL" id="SGXA01000001">
    <property type="protein sequence ID" value="RZS74161.1"/>
    <property type="molecule type" value="Genomic_DNA"/>
</dbReference>
<dbReference type="InterPro" id="IPR000182">
    <property type="entry name" value="GNAT_dom"/>
</dbReference>
<dbReference type="PANTHER" id="PTHR43800:SF1">
    <property type="entry name" value="PEPTIDYL-LYSINE N-ACETYLTRANSFERASE YJAB"/>
    <property type="match status" value="1"/>
</dbReference>
<keyword evidence="1 4" id="KW-0808">Transferase</keyword>
<evidence type="ECO:0000313" key="4">
    <source>
        <dbReference type="EMBL" id="RZS74161.1"/>
    </source>
</evidence>
<dbReference type="RefSeq" id="WP_130538644.1">
    <property type="nucleotide sequence ID" value="NZ_CP042431.1"/>
</dbReference>
<sequence length="147" mass="16558">MKSITPVLKSEYEAVTDLWERSVRATHHFLTEENIRYFRPLILNNYLDAVELGCIRDHAGRIEAFMGISDGKLEMLFVEPELRGSGLGKMLVQHAVNKLGVTKVDVNEANEQAVAFYKKMGFVQTGYSELDGSGKPFPLIHMEIVAE</sequence>
<gene>
    <name evidence="4" type="ORF">EV199_0005</name>
</gene>
<comment type="caution">
    <text evidence="4">The sequence shown here is derived from an EMBL/GenBank/DDBJ whole genome shotgun (WGS) entry which is preliminary data.</text>
</comment>
<dbReference type="OrthoDB" id="9789605at2"/>
<dbReference type="AlphaFoldDB" id="A0A4Q7MY78"/>
<evidence type="ECO:0000256" key="1">
    <source>
        <dbReference type="ARBA" id="ARBA00022679"/>
    </source>
</evidence>
<proteinExistence type="predicted"/>
<reference evidence="4 5" key="1">
    <citation type="submission" date="2019-02" db="EMBL/GenBank/DDBJ databases">
        <title>Genomic Encyclopedia of Type Strains, Phase IV (KMG-IV): sequencing the most valuable type-strain genomes for metagenomic binning, comparative biology and taxonomic classification.</title>
        <authorList>
            <person name="Goeker M."/>
        </authorList>
    </citation>
    <scope>NUCLEOTIDE SEQUENCE [LARGE SCALE GENOMIC DNA]</scope>
    <source>
        <strain evidence="4 5">DSM 18116</strain>
    </source>
</reference>
<dbReference type="Gene3D" id="3.40.630.30">
    <property type="match status" value="1"/>
</dbReference>
<keyword evidence="5" id="KW-1185">Reference proteome</keyword>
<keyword evidence="2" id="KW-0012">Acyltransferase</keyword>
<protein>
    <submittedName>
        <fullName evidence="4">Putative acetyltransferase</fullName>
    </submittedName>
</protein>
<evidence type="ECO:0000256" key="2">
    <source>
        <dbReference type="ARBA" id="ARBA00023315"/>
    </source>
</evidence>
<dbReference type="CDD" id="cd04301">
    <property type="entry name" value="NAT_SF"/>
    <property type="match status" value="1"/>
</dbReference>
<evidence type="ECO:0000313" key="5">
    <source>
        <dbReference type="Proteomes" id="UP000293874"/>
    </source>
</evidence>
<organism evidence="4 5">
    <name type="scientific">Pseudobacter ginsenosidimutans</name>
    <dbReference type="NCBI Taxonomy" id="661488"/>
    <lineage>
        <taxon>Bacteria</taxon>
        <taxon>Pseudomonadati</taxon>
        <taxon>Bacteroidota</taxon>
        <taxon>Chitinophagia</taxon>
        <taxon>Chitinophagales</taxon>
        <taxon>Chitinophagaceae</taxon>
        <taxon>Pseudobacter</taxon>
    </lineage>
</organism>
<feature type="domain" description="N-acetyltransferase" evidence="3">
    <location>
        <begin position="10"/>
        <end position="147"/>
    </location>
</feature>
<dbReference type="PANTHER" id="PTHR43800">
    <property type="entry name" value="PEPTIDYL-LYSINE N-ACETYLTRANSFERASE YJAB"/>
    <property type="match status" value="1"/>
</dbReference>
<dbReference type="InterPro" id="IPR016181">
    <property type="entry name" value="Acyl_CoA_acyltransferase"/>
</dbReference>
<dbReference type="SUPFAM" id="SSF55729">
    <property type="entry name" value="Acyl-CoA N-acyltransferases (Nat)"/>
    <property type="match status" value="1"/>
</dbReference>
<dbReference type="PROSITE" id="PS51186">
    <property type="entry name" value="GNAT"/>
    <property type="match status" value="1"/>
</dbReference>
<dbReference type="Pfam" id="PF13508">
    <property type="entry name" value="Acetyltransf_7"/>
    <property type="match status" value="1"/>
</dbReference>
<name>A0A4Q7MY78_9BACT</name>
<evidence type="ECO:0000259" key="3">
    <source>
        <dbReference type="PROSITE" id="PS51186"/>
    </source>
</evidence>
<dbReference type="GO" id="GO:0016747">
    <property type="term" value="F:acyltransferase activity, transferring groups other than amino-acyl groups"/>
    <property type="evidence" value="ECO:0007669"/>
    <property type="project" value="InterPro"/>
</dbReference>
<dbReference type="Proteomes" id="UP000293874">
    <property type="component" value="Unassembled WGS sequence"/>
</dbReference>
<accession>A0A4Q7MY78</accession>